<accession>A0A0E9WC11</accession>
<reference evidence="1" key="1">
    <citation type="submission" date="2014-11" db="EMBL/GenBank/DDBJ databases">
        <authorList>
            <person name="Amaro Gonzalez C."/>
        </authorList>
    </citation>
    <scope>NUCLEOTIDE SEQUENCE</scope>
</reference>
<protein>
    <submittedName>
        <fullName evidence="1">Uncharacterized protein</fullName>
    </submittedName>
</protein>
<organism evidence="1">
    <name type="scientific">Anguilla anguilla</name>
    <name type="common">European freshwater eel</name>
    <name type="synonym">Muraena anguilla</name>
    <dbReference type="NCBI Taxonomy" id="7936"/>
    <lineage>
        <taxon>Eukaryota</taxon>
        <taxon>Metazoa</taxon>
        <taxon>Chordata</taxon>
        <taxon>Craniata</taxon>
        <taxon>Vertebrata</taxon>
        <taxon>Euteleostomi</taxon>
        <taxon>Actinopterygii</taxon>
        <taxon>Neopterygii</taxon>
        <taxon>Teleostei</taxon>
        <taxon>Anguilliformes</taxon>
        <taxon>Anguillidae</taxon>
        <taxon>Anguilla</taxon>
    </lineage>
</organism>
<name>A0A0E9WC11_ANGAN</name>
<dbReference type="EMBL" id="GBXM01020648">
    <property type="protein sequence ID" value="JAH87929.1"/>
    <property type="molecule type" value="Transcribed_RNA"/>
</dbReference>
<evidence type="ECO:0000313" key="1">
    <source>
        <dbReference type="EMBL" id="JAH87929.1"/>
    </source>
</evidence>
<reference evidence="1" key="2">
    <citation type="journal article" date="2015" name="Fish Shellfish Immunol.">
        <title>Early steps in the European eel (Anguilla anguilla)-Vibrio vulnificus interaction in the gills: Role of the RtxA13 toxin.</title>
        <authorList>
            <person name="Callol A."/>
            <person name="Pajuelo D."/>
            <person name="Ebbesson L."/>
            <person name="Teles M."/>
            <person name="MacKenzie S."/>
            <person name="Amaro C."/>
        </authorList>
    </citation>
    <scope>NUCLEOTIDE SEQUENCE</scope>
</reference>
<dbReference type="AlphaFoldDB" id="A0A0E9WC11"/>
<proteinExistence type="predicted"/>
<sequence>MTQAPYQQHFLHSTRHHALSTRLLDDEFNRVQPKFKPNIEKADCTTAFSNWWQNVRGQGINYYIMAGFQWCSP</sequence>